<keyword evidence="4 7" id="KW-0812">Transmembrane</keyword>
<dbReference type="InterPro" id="IPR032808">
    <property type="entry name" value="DoxX"/>
</dbReference>
<evidence type="ECO:0000256" key="4">
    <source>
        <dbReference type="ARBA" id="ARBA00022692"/>
    </source>
</evidence>
<evidence type="ECO:0000313" key="9">
    <source>
        <dbReference type="Proteomes" id="UP000216442"/>
    </source>
</evidence>
<keyword evidence="9" id="KW-1185">Reference proteome</keyword>
<dbReference type="PANTHER" id="PTHR33452">
    <property type="entry name" value="OXIDOREDUCTASE CATD-RELATED"/>
    <property type="match status" value="1"/>
</dbReference>
<comment type="similarity">
    <text evidence="2">Belongs to the DoxX family.</text>
</comment>
<feature type="transmembrane region" description="Helical" evidence="7">
    <location>
        <begin position="125"/>
        <end position="145"/>
    </location>
</feature>
<evidence type="ECO:0000313" key="8">
    <source>
        <dbReference type="EMBL" id="PAQ11493.1"/>
    </source>
</evidence>
<keyword evidence="5 7" id="KW-1133">Transmembrane helix</keyword>
<proteinExistence type="inferred from homology"/>
<dbReference type="InterPro" id="IPR051907">
    <property type="entry name" value="DoxX-like_oxidoreductase"/>
</dbReference>
<name>A0A271LTN7_9HYPH</name>
<dbReference type="PANTHER" id="PTHR33452:SF1">
    <property type="entry name" value="INNER MEMBRANE PROTEIN YPHA-RELATED"/>
    <property type="match status" value="1"/>
</dbReference>
<reference evidence="8 9" key="1">
    <citation type="submission" date="2017-08" db="EMBL/GenBank/DDBJ databases">
        <title>Mesorhizobium wenxinae sp. nov., a novel rhizobial species isolated from root nodules of chickpea (Cicer arietinum L.).</title>
        <authorList>
            <person name="Zhang J."/>
        </authorList>
    </citation>
    <scope>NUCLEOTIDE SEQUENCE [LARGE SCALE GENOMIC DNA]</scope>
    <source>
        <strain evidence="8 9">SDW018</strain>
    </source>
</reference>
<keyword evidence="6 7" id="KW-0472">Membrane</keyword>
<evidence type="ECO:0000256" key="5">
    <source>
        <dbReference type="ARBA" id="ARBA00022989"/>
    </source>
</evidence>
<organism evidence="8 9">
    <name type="scientific">Mesorhizobium temperatum</name>
    <dbReference type="NCBI Taxonomy" id="241416"/>
    <lineage>
        <taxon>Bacteria</taxon>
        <taxon>Pseudomonadati</taxon>
        <taxon>Pseudomonadota</taxon>
        <taxon>Alphaproteobacteria</taxon>
        <taxon>Hyphomicrobiales</taxon>
        <taxon>Phyllobacteriaceae</taxon>
        <taxon>Mesorhizobium</taxon>
    </lineage>
</organism>
<evidence type="ECO:0000256" key="7">
    <source>
        <dbReference type="SAM" id="Phobius"/>
    </source>
</evidence>
<dbReference type="OrthoDB" id="121744at2"/>
<comment type="caution">
    <text evidence="8">The sequence shown here is derived from an EMBL/GenBank/DDBJ whole genome shotgun (WGS) entry which is preliminary data.</text>
</comment>
<dbReference type="Proteomes" id="UP000216442">
    <property type="component" value="Unassembled WGS sequence"/>
</dbReference>
<dbReference type="RefSeq" id="WP_095491458.1">
    <property type="nucleotide sequence ID" value="NZ_NPKJ01000019.1"/>
</dbReference>
<gene>
    <name evidence="8" type="ORF">CIT26_04550</name>
</gene>
<dbReference type="EMBL" id="NPKJ01000019">
    <property type="protein sequence ID" value="PAQ11493.1"/>
    <property type="molecule type" value="Genomic_DNA"/>
</dbReference>
<comment type="subcellular location">
    <subcellularLocation>
        <location evidence="1">Cell membrane</location>
        <topology evidence="1">Multi-pass membrane protein</topology>
    </subcellularLocation>
</comment>
<keyword evidence="3" id="KW-1003">Cell membrane</keyword>
<feature type="transmembrane region" description="Helical" evidence="7">
    <location>
        <begin position="101"/>
        <end position="119"/>
    </location>
</feature>
<evidence type="ECO:0000256" key="1">
    <source>
        <dbReference type="ARBA" id="ARBA00004651"/>
    </source>
</evidence>
<dbReference type="GO" id="GO:0005886">
    <property type="term" value="C:plasma membrane"/>
    <property type="evidence" value="ECO:0007669"/>
    <property type="project" value="UniProtKB-SubCell"/>
</dbReference>
<evidence type="ECO:0000256" key="2">
    <source>
        <dbReference type="ARBA" id="ARBA00006679"/>
    </source>
</evidence>
<evidence type="ECO:0000256" key="3">
    <source>
        <dbReference type="ARBA" id="ARBA00022475"/>
    </source>
</evidence>
<protein>
    <submittedName>
        <fullName evidence="8">DoxX family protein</fullName>
    </submittedName>
</protein>
<dbReference type="Pfam" id="PF07681">
    <property type="entry name" value="DoxX"/>
    <property type="match status" value="1"/>
</dbReference>
<sequence>MTAIPEYSSSIPAGLVGFYRRIIKLPERIPLSLVQLASRIAVAHVFWQSARTKLASWPVTLQLFANEYNLPFVEPAIAAPLATAAEITGSVLLFLGLLSRLGALVLLCVVSVIQIFVFPENWAEHLLWVSLLLLVLTRGAGVISLDRLADWAFTRKSLKSSSGREHTANVFRA</sequence>
<dbReference type="AlphaFoldDB" id="A0A271LTN7"/>
<evidence type="ECO:0000256" key="6">
    <source>
        <dbReference type="ARBA" id="ARBA00023136"/>
    </source>
</evidence>
<accession>A0A271LTN7</accession>